<proteinExistence type="predicted"/>
<feature type="compositionally biased region" description="Basic residues" evidence="1">
    <location>
        <begin position="103"/>
        <end position="113"/>
    </location>
</feature>
<dbReference type="EMBL" id="JAUKUA010000001">
    <property type="protein sequence ID" value="KAK0731167.1"/>
    <property type="molecule type" value="Genomic_DNA"/>
</dbReference>
<keyword evidence="3" id="KW-1185">Reference proteome</keyword>
<reference evidence="2" key="1">
    <citation type="submission" date="2023-06" db="EMBL/GenBank/DDBJ databases">
        <title>Genome-scale phylogeny and comparative genomics of the fungal order Sordariales.</title>
        <authorList>
            <consortium name="Lawrence Berkeley National Laboratory"/>
            <person name="Hensen N."/>
            <person name="Bonometti L."/>
            <person name="Westerberg I."/>
            <person name="Brannstrom I.O."/>
            <person name="Guillou S."/>
            <person name="Cros-Aarteil S."/>
            <person name="Calhoun S."/>
            <person name="Haridas S."/>
            <person name="Kuo A."/>
            <person name="Mondo S."/>
            <person name="Pangilinan J."/>
            <person name="Riley R."/>
            <person name="Labutti K."/>
            <person name="Andreopoulos B."/>
            <person name="Lipzen A."/>
            <person name="Chen C."/>
            <person name="Yanf M."/>
            <person name="Daum C."/>
            <person name="Ng V."/>
            <person name="Clum A."/>
            <person name="Steindorff A."/>
            <person name="Ohm R."/>
            <person name="Martin F."/>
            <person name="Silar P."/>
            <person name="Natvig D."/>
            <person name="Lalanne C."/>
            <person name="Gautier V."/>
            <person name="Ament-Velasquez S.L."/>
            <person name="Kruys A."/>
            <person name="Hutchinson M.I."/>
            <person name="Powell A.J."/>
            <person name="Barry K."/>
            <person name="Miller A.N."/>
            <person name="Grigoriev I.V."/>
            <person name="Debuchy R."/>
            <person name="Gladieux P."/>
            <person name="Thoren M.H."/>
            <person name="Johannesson H."/>
        </authorList>
    </citation>
    <scope>NUCLEOTIDE SEQUENCE</scope>
    <source>
        <strain evidence="2">SMH4607-1</strain>
    </source>
</reference>
<evidence type="ECO:0000313" key="2">
    <source>
        <dbReference type="EMBL" id="KAK0731167.1"/>
    </source>
</evidence>
<accession>A0AA40EAJ6</accession>
<dbReference type="AlphaFoldDB" id="A0AA40EAJ6"/>
<gene>
    <name evidence="2" type="ORF">B0H67DRAFT_563949</name>
</gene>
<protein>
    <submittedName>
        <fullName evidence="2">Uncharacterized protein</fullName>
    </submittedName>
</protein>
<evidence type="ECO:0000256" key="1">
    <source>
        <dbReference type="SAM" id="MobiDB-lite"/>
    </source>
</evidence>
<feature type="region of interest" description="Disordered" evidence="1">
    <location>
        <begin position="91"/>
        <end position="114"/>
    </location>
</feature>
<evidence type="ECO:0000313" key="3">
    <source>
        <dbReference type="Proteomes" id="UP001172102"/>
    </source>
</evidence>
<dbReference type="Proteomes" id="UP001172102">
    <property type="component" value="Unassembled WGS sequence"/>
</dbReference>
<sequence>MEMRPWTTNSCRLLRTKSIDLVQSVSGTAGYDSCRTYNFRLAQLRQLNLVPAAVIPPCTLRGSSVLAVLRREVGTLVQVIVGLPWPPLESTERGTANTEGLRLRRRNQQRHSLRSGSTLKLIGWQPSRLRRPSRGQSKSKSKSNDISGYLAIRLSVLVLVEKSTGSDSDTIGRRQTQRRVAQSVCVPNVHSGAEYEAISGWRLIIMCVPYQWF</sequence>
<comment type="caution">
    <text evidence="2">The sequence shown here is derived from an EMBL/GenBank/DDBJ whole genome shotgun (WGS) entry which is preliminary data.</text>
</comment>
<organism evidence="2 3">
    <name type="scientific">Lasiosphaeris hirsuta</name>
    <dbReference type="NCBI Taxonomy" id="260670"/>
    <lineage>
        <taxon>Eukaryota</taxon>
        <taxon>Fungi</taxon>
        <taxon>Dikarya</taxon>
        <taxon>Ascomycota</taxon>
        <taxon>Pezizomycotina</taxon>
        <taxon>Sordariomycetes</taxon>
        <taxon>Sordariomycetidae</taxon>
        <taxon>Sordariales</taxon>
        <taxon>Lasiosphaeriaceae</taxon>
        <taxon>Lasiosphaeris</taxon>
    </lineage>
</organism>
<name>A0AA40EAJ6_9PEZI</name>